<sequence>MTDSGKSVEQLYQQRKRQLKAPRQNREYVLSKANNQTGKGLSGFNFWNWTLGISLCAGVIVLFSIVGNVQQQLQSPPSKFRQFTFTACTKKRIRCWHPLPK</sequence>
<name>A0A0U2Z3W1_9ALTE</name>
<organism evidence="3 4">
    <name type="scientific">Lacimicrobium alkaliphilum</name>
    <dbReference type="NCBI Taxonomy" id="1526571"/>
    <lineage>
        <taxon>Bacteria</taxon>
        <taxon>Pseudomonadati</taxon>
        <taxon>Pseudomonadota</taxon>
        <taxon>Gammaproteobacteria</taxon>
        <taxon>Alteromonadales</taxon>
        <taxon>Alteromonadaceae</taxon>
        <taxon>Lacimicrobium</taxon>
    </lineage>
</organism>
<gene>
    <name evidence="3" type="ORF">AT746_04505</name>
</gene>
<keyword evidence="4" id="KW-1185">Reference proteome</keyword>
<keyword evidence="2" id="KW-1133">Transmembrane helix</keyword>
<dbReference type="AlphaFoldDB" id="A0A0U2Z3W1"/>
<feature type="compositionally biased region" description="Polar residues" evidence="1">
    <location>
        <begin position="1"/>
        <end position="13"/>
    </location>
</feature>
<keyword evidence="2" id="KW-0812">Transmembrane</keyword>
<evidence type="ECO:0000313" key="3">
    <source>
        <dbReference type="EMBL" id="ALS97603.1"/>
    </source>
</evidence>
<protein>
    <submittedName>
        <fullName evidence="3">Uncharacterized protein</fullName>
    </submittedName>
</protein>
<dbReference type="EMBL" id="CP013650">
    <property type="protein sequence ID" value="ALS97603.1"/>
    <property type="molecule type" value="Genomic_DNA"/>
</dbReference>
<feature type="region of interest" description="Disordered" evidence="1">
    <location>
        <begin position="1"/>
        <end position="26"/>
    </location>
</feature>
<dbReference type="KEGG" id="lal:AT746_04505"/>
<proteinExistence type="predicted"/>
<reference evidence="3 4" key="1">
    <citation type="submission" date="2015-12" db="EMBL/GenBank/DDBJ databases">
        <title>Complete genome of Lacimicrobium alkaliphilum KCTC 32984.</title>
        <authorList>
            <person name="Kim S.-G."/>
            <person name="Lee Y.-J."/>
        </authorList>
    </citation>
    <scope>NUCLEOTIDE SEQUENCE [LARGE SCALE GENOMIC DNA]</scope>
    <source>
        <strain evidence="3 4">YelD216</strain>
    </source>
</reference>
<evidence type="ECO:0000313" key="4">
    <source>
        <dbReference type="Proteomes" id="UP000068447"/>
    </source>
</evidence>
<accession>A0A0U2Z3W1</accession>
<dbReference type="STRING" id="1526571.AT746_04505"/>
<keyword evidence="2" id="KW-0472">Membrane</keyword>
<evidence type="ECO:0000256" key="1">
    <source>
        <dbReference type="SAM" id="MobiDB-lite"/>
    </source>
</evidence>
<feature type="transmembrane region" description="Helical" evidence="2">
    <location>
        <begin position="46"/>
        <end position="69"/>
    </location>
</feature>
<evidence type="ECO:0000256" key="2">
    <source>
        <dbReference type="SAM" id="Phobius"/>
    </source>
</evidence>
<dbReference type="Proteomes" id="UP000068447">
    <property type="component" value="Chromosome"/>
</dbReference>